<dbReference type="Proteomes" id="UP001153332">
    <property type="component" value="Unassembled WGS sequence"/>
</dbReference>
<sequence length="761" mass="86367">MQILNAGNGTGTASVPAFKLPYRSLPYSRNHNFQFRKDLLQRLHNELQPGTDATSLRATGLHGLGGIGKTQVALEFAYRYSEDYEAIFWIAAETEAKVRESLFSHVRAVMGTPEDTPQQDTVLIKTFQRWLMTASIQSRLVRWLIVFDNIEDEQVIERLWPKGAHGSIIITSRNQHLSRIFGHDSIEVPLFTEAESSMFMMNLNRNPGDLDAEETEIVAEIAKRLGYLPLALEHICSYIRRTATTYRSFKQFYQDFGTNLLFQPGVVGPSYDKSIGNTWTMTLSTIDEAPRVLMETLALFDSDGVPIELFENCDKEAKMYNGPSNEFPKLEECLRGRLPKRQMTDEAIASLLSGSLISRHRDGDRISCHRIVREAVLQSLSTEVLEAHFDWAVFALNACFPQTPRSAPLLRDWDRCAVFHPQISTLLDIYDRFSASLRPPILLCEVVRRCAWYLFERGNFEGASSMVKLACSILETAHESGNHPGYHHRYMCRLTADMYSTFGSIEYELNLPLHGRSWFEKADKHRRQLIENETAEPYDLEIMAIVDGNIALTYLADGVPDSSIASYKFLLDTFDSPSSRGIWAANLSIAYRTDNHLDESLAWCQKSLEWTSNEYGEQSLSLAIVYFNLGCTLISLKKDDEALKALETCLAIRRQKSPTHAYTGFTCHKIGTLLRARGDLIIAAAFFRSAVNILKDSESREGGCARSRFALALTLEEIGDFDEAQAILEDVIAFMKKIGKVADRDQLREEYFEQFVLYCHR</sequence>
<gene>
    <name evidence="1" type="ORF">O1611_g3068</name>
</gene>
<protein>
    <submittedName>
        <fullName evidence="1">Uncharacterized protein</fullName>
    </submittedName>
</protein>
<name>A0ACC2JST5_9PEZI</name>
<reference evidence="1" key="1">
    <citation type="submission" date="2022-12" db="EMBL/GenBank/DDBJ databases">
        <title>Genome Sequence of Lasiodiplodia mahajangana.</title>
        <authorList>
            <person name="Buettner E."/>
        </authorList>
    </citation>
    <scope>NUCLEOTIDE SEQUENCE</scope>
    <source>
        <strain evidence="1">VT137</strain>
    </source>
</reference>
<comment type="caution">
    <text evidence="1">The sequence shown here is derived from an EMBL/GenBank/DDBJ whole genome shotgun (WGS) entry which is preliminary data.</text>
</comment>
<organism evidence="1 2">
    <name type="scientific">Lasiodiplodia mahajangana</name>
    <dbReference type="NCBI Taxonomy" id="1108764"/>
    <lineage>
        <taxon>Eukaryota</taxon>
        <taxon>Fungi</taxon>
        <taxon>Dikarya</taxon>
        <taxon>Ascomycota</taxon>
        <taxon>Pezizomycotina</taxon>
        <taxon>Dothideomycetes</taxon>
        <taxon>Dothideomycetes incertae sedis</taxon>
        <taxon>Botryosphaeriales</taxon>
        <taxon>Botryosphaeriaceae</taxon>
        <taxon>Lasiodiplodia</taxon>
    </lineage>
</organism>
<dbReference type="EMBL" id="JAPUUL010000469">
    <property type="protein sequence ID" value="KAJ8130566.1"/>
    <property type="molecule type" value="Genomic_DNA"/>
</dbReference>
<evidence type="ECO:0000313" key="1">
    <source>
        <dbReference type="EMBL" id="KAJ8130566.1"/>
    </source>
</evidence>
<keyword evidence="2" id="KW-1185">Reference proteome</keyword>
<accession>A0ACC2JST5</accession>
<proteinExistence type="predicted"/>
<evidence type="ECO:0000313" key="2">
    <source>
        <dbReference type="Proteomes" id="UP001153332"/>
    </source>
</evidence>